<reference evidence="1 2" key="1">
    <citation type="submission" date="2013-05" db="EMBL/GenBank/DDBJ databases">
        <authorList>
            <person name="Harkins D.M."/>
            <person name="Durkin A.S."/>
            <person name="Brinkac L.M."/>
            <person name="Haft D.H."/>
            <person name="Selengut J.D."/>
            <person name="Sanka R."/>
            <person name="DePew J."/>
            <person name="Purushe J."/>
            <person name="Hartskeerl R.A."/>
            <person name="Ahmed A."/>
            <person name="van der Linden H."/>
            <person name="Goris M.G.A."/>
            <person name="Vinetz J.M."/>
            <person name="Sutton G.G."/>
            <person name="Nierman W.C."/>
            <person name="Fouts D.E."/>
        </authorList>
    </citation>
    <scope>NUCLEOTIDE SEQUENCE [LARGE SCALE GENOMIC DNA]</scope>
    <source>
        <strain evidence="1 2">10</strain>
    </source>
</reference>
<gene>
    <name evidence="1" type="ORF">LEP1GSC047_0048</name>
</gene>
<organism evidence="1 2">
    <name type="scientific">Leptospira inadai serovar Lyme str. 10</name>
    <dbReference type="NCBI Taxonomy" id="1049790"/>
    <lineage>
        <taxon>Bacteria</taxon>
        <taxon>Pseudomonadati</taxon>
        <taxon>Spirochaetota</taxon>
        <taxon>Spirochaetia</taxon>
        <taxon>Leptospirales</taxon>
        <taxon>Leptospiraceae</taxon>
        <taxon>Leptospira</taxon>
    </lineage>
</organism>
<evidence type="ECO:0000313" key="2">
    <source>
        <dbReference type="Proteomes" id="UP000018719"/>
    </source>
</evidence>
<proteinExistence type="predicted"/>
<comment type="caution">
    <text evidence="1">The sequence shown here is derived from an EMBL/GenBank/DDBJ whole genome shotgun (WGS) entry which is preliminary data.</text>
</comment>
<protein>
    <submittedName>
        <fullName evidence="1">Uncharacterized protein</fullName>
    </submittedName>
</protein>
<dbReference type="Proteomes" id="UP000018719">
    <property type="component" value="Unassembled WGS sequence"/>
</dbReference>
<sequence length="37" mass="4653">MEFERLRQYYSEDRGQRTEDRTLINGDSMFWRKILVL</sequence>
<evidence type="ECO:0000313" key="1">
    <source>
        <dbReference type="EMBL" id="EQA38259.1"/>
    </source>
</evidence>
<dbReference type="EMBL" id="AHMM02000012">
    <property type="protein sequence ID" value="EQA38259.1"/>
    <property type="molecule type" value="Genomic_DNA"/>
</dbReference>
<name>V6HZ11_9LEPT</name>
<dbReference type="AlphaFoldDB" id="V6HZ11"/>
<accession>V6HZ11</accession>